<organism evidence="1 2">
    <name type="scientific">Chitinophaga ginsengisegetis</name>
    <dbReference type="NCBI Taxonomy" id="393003"/>
    <lineage>
        <taxon>Bacteria</taxon>
        <taxon>Pseudomonadati</taxon>
        <taxon>Bacteroidota</taxon>
        <taxon>Chitinophagia</taxon>
        <taxon>Chitinophagales</taxon>
        <taxon>Chitinophagaceae</taxon>
        <taxon>Chitinophaga</taxon>
    </lineage>
</organism>
<accession>A0A1T5P064</accession>
<reference evidence="2" key="1">
    <citation type="submission" date="2017-02" db="EMBL/GenBank/DDBJ databases">
        <authorList>
            <person name="Varghese N."/>
            <person name="Submissions S."/>
        </authorList>
    </citation>
    <scope>NUCLEOTIDE SEQUENCE [LARGE SCALE GENOMIC DNA]</scope>
    <source>
        <strain evidence="2">DSM 18108</strain>
    </source>
</reference>
<evidence type="ECO:0000313" key="1">
    <source>
        <dbReference type="EMBL" id="SKD05923.1"/>
    </source>
</evidence>
<dbReference type="EMBL" id="FUZZ01000002">
    <property type="protein sequence ID" value="SKD05923.1"/>
    <property type="molecule type" value="Genomic_DNA"/>
</dbReference>
<name>A0A1T5P064_9BACT</name>
<protein>
    <recommendedName>
        <fullName evidence="3">HTH-type transcriptional regulator / antitoxin HigA</fullName>
    </recommendedName>
</protein>
<evidence type="ECO:0000313" key="2">
    <source>
        <dbReference type="Proteomes" id="UP000190166"/>
    </source>
</evidence>
<dbReference type="STRING" id="393003.SAMN05660461_3238"/>
<keyword evidence="2" id="KW-1185">Reference proteome</keyword>
<evidence type="ECO:0008006" key="3">
    <source>
        <dbReference type="Google" id="ProtNLM"/>
    </source>
</evidence>
<gene>
    <name evidence="1" type="ORF">SAMN05660461_3238</name>
</gene>
<dbReference type="Proteomes" id="UP000190166">
    <property type="component" value="Unassembled WGS sequence"/>
</dbReference>
<dbReference type="AlphaFoldDB" id="A0A1T5P064"/>
<proteinExistence type="predicted"/>
<sequence length="78" mass="8777">MKEIPDFLITTEEEYNKTIQRIHHLMLKGEANLSPIELNELKLMAIAVESFEDKNYPFNSCYPKTSPASGCSPETASA</sequence>